<accession>A0ABT1UCI3</accession>
<feature type="signal peptide" evidence="3">
    <location>
        <begin position="1"/>
        <end position="29"/>
    </location>
</feature>
<comment type="caution">
    <text evidence="4">The sequence shown here is derived from an EMBL/GenBank/DDBJ whole genome shotgun (WGS) entry which is preliminary data.</text>
</comment>
<reference evidence="4 5" key="1">
    <citation type="submission" date="2022-07" db="EMBL/GenBank/DDBJ databases">
        <title>Methylomonas rivi sp. nov., Methylomonas rosea sp. nov., Methylomonas aureus sp. nov. and Methylomonas subterranea sp. nov., four novel methanotrophs isolated from a freshwater creek and the deep terrestrial subsurface.</title>
        <authorList>
            <person name="Abin C."/>
            <person name="Sankaranarayanan K."/>
            <person name="Garner C."/>
            <person name="Sindelar R."/>
            <person name="Kotary K."/>
            <person name="Garner R."/>
            <person name="Barclay S."/>
            <person name="Lawson P."/>
            <person name="Krumholz L."/>
        </authorList>
    </citation>
    <scope>NUCLEOTIDE SEQUENCE [LARGE SCALE GENOMIC DNA]</scope>
    <source>
        <strain evidence="4 5">SURF-1</strain>
    </source>
</reference>
<dbReference type="EMBL" id="JANIBM010000002">
    <property type="protein sequence ID" value="MCQ8179932.1"/>
    <property type="molecule type" value="Genomic_DNA"/>
</dbReference>
<feature type="region of interest" description="Disordered" evidence="2">
    <location>
        <begin position="219"/>
        <end position="268"/>
    </location>
</feature>
<dbReference type="Proteomes" id="UP001524569">
    <property type="component" value="Unassembled WGS sequence"/>
</dbReference>
<name>A0ABT1UCI3_9GAMM</name>
<keyword evidence="3" id="KW-0732">Signal</keyword>
<evidence type="ECO:0000256" key="3">
    <source>
        <dbReference type="SAM" id="SignalP"/>
    </source>
</evidence>
<feature type="chain" id="PRO_5045248685" evidence="3">
    <location>
        <begin position="30"/>
        <end position="268"/>
    </location>
</feature>
<evidence type="ECO:0000313" key="4">
    <source>
        <dbReference type="EMBL" id="MCQ8179932.1"/>
    </source>
</evidence>
<keyword evidence="5" id="KW-1185">Reference proteome</keyword>
<keyword evidence="1" id="KW-0175">Coiled coil</keyword>
<evidence type="ECO:0000256" key="2">
    <source>
        <dbReference type="SAM" id="MobiDB-lite"/>
    </source>
</evidence>
<feature type="coiled-coil region" evidence="1">
    <location>
        <begin position="41"/>
        <end position="82"/>
    </location>
</feature>
<evidence type="ECO:0000256" key="1">
    <source>
        <dbReference type="SAM" id="Coils"/>
    </source>
</evidence>
<evidence type="ECO:0000313" key="5">
    <source>
        <dbReference type="Proteomes" id="UP001524569"/>
    </source>
</evidence>
<organism evidence="4 5">
    <name type="scientific">Methylomonas aurea</name>
    <dbReference type="NCBI Taxonomy" id="2952224"/>
    <lineage>
        <taxon>Bacteria</taxon>
        <taxon>Pseudomonadati</taxon>
        <taxon>Pseudomonadota</taxon>
        <taxon>Gammaproteobacteria</taxon>
        <taxon>Methylococcales</taxon>
        <taxon>Methylococcaceae</taxon>
        <taxon>Methylomonas</taxon>
    </lineage>
</organism>
<sequence length="268" mass="29711">MAKQQPWRRIYLPPLCLLLLLAGIETSDAEPKAAAPGGDALRKAQGLIRQLSQEKQALETEKTAWLGEKAALEGQLQTLQQQVRLLPALQEQVERYKAGLEAVRGNLEGQLAQQRQREQALVQKHNEVVAKARDIRDDNQLLVQAVQEREQWIAQCAGLNQQLRELNQKVVDGYEQKGLWQQLAELEPITGIAKVDTQNRAEEYRYQLKQLKVTPFEATVSRGGDSQPVVEPSPAHELQGGAEQAVPAGTSVATQQAAEPVPSAEVER</sequence>
<protein>
    <submittedName>
        <fullName evidence="4">Uncharacterized protein</fullName>
    </submittedName>
</protein>
<proteinExistence type="predicted"/>
<gene>
    <name evidence="4" type="ORF">NP603_02315</name>
</gene>
<dbReference type="RefSeq" id="WP_256609313.1">
    <property type="nucleotide sequence ID" value="NZ_JANIBM010000002.1"/>
</dbReference>